<evidence type="ECO:0000313" key="4">
    <source>
        <dbReference type="Proteomes" id="UP001140562"/>
    </source>
</evidence>
<evidence type="ECO:0000256" key="2">
    <source>
        <dbReference type="SAM" id="Phobius"/>
    </source>
</evidence>
<keyword evidence="2" id="KW-0472">Membrane</keyword>
<dbReference type="PANTHER" id="PTHR47797:SF1">
    <property type="entry name" value="CYTOCHROME B561 DOMAIN-CONTAINING PROTEIN-RELATED"/>
    <property type="match status" value="1"/>
</dbReference>
<dbReference type="SUPFAM" id="SSF49344">
    <property type="entry name" value="CBD9-like"/>
    <property type="match status" value="1"/>
</dbReference>
<evidence type="ECO:0000256" key="1">
    <source>
        <dbReference type="SAM" id="MobiDB-lite"/>
    </source>
</evidence>
<feature type="transmembrane region" description="Helical" evidence="2">
    <location>
        <begin position="120"/>
        <end position="140"/>
    </location>
</feature>
<feature type="transmembrane region" description="Helical" evidence="2">
    <location>
        <begin position="219"/>
        <end position="241"/>
    </location>
</feature>
<dbReference type="OrthoDB" id="19261at2759"/>
<comment type="caution">
    <text evidence="3">The sequence shown here is derived from an EMBL/GenBank/DDBJ whole genome shotgun (WGS) entry which is preliminary data.</text>
</comment>
<dbReference type="PANTHER" id="PTHR47797">
    <property type="entry name" value="DEHYDROGENASE, PUTATIVE (AFU_ORTHOLOGUE AFUA_8G05805)-RELATED"/>
    <property type="match status" value="1"/>
</dbReference>
<feature type="transmembrane region" description="Helical" evidence="2">
    <location>
        <begin position="93"/>
        <end position="113"/>
    </location>
</feature>
<sequence length="333" mass="35772">MILHARCSDCRVWPNGFLDATSPSQPMIYAFGSPYPLQSSSRSADLKRHARYGYFTMDMTAATGTGGVPLKSSANAGVQEEGGMTKDIDRKTLAHAVLGCLVLFVVWPLNVLIAGFLRNIRIHVGFSIAMVLSLGVAYGLGISTSNQYNRSKAFNTPHQILAFICIAPLVIISILPARPLAKLHRFIPRLHAPLSSLTLTLLLVSGGLGLQLSQQSRPIILVYTALSLVLVIFLAIISSIVRRRGSAYARANQRLPLNSASSSELGLLRKANRSGSETGSATSLKGFLDESRRESNAAEGQRKIFGGGAMPGPQYMLNMHPGVPVQIGSGSRM</sequence>
<feature type="region of interest" description="Disordered" evidence="1">
    <location>
        <begin position="269"/>
        <end position="305"/>
    </location>
</feature>
<proteinExistence type="predicted"/>
<dbReference type="InterPro" id="IPR015920">
    <property type="entry name" value="Cellobiose_DH-like_cyt"/>
</dbReference>
<dbReference type="Proteomes" id="UP001140562">
    <property type="component" value="Unassembled WGS sequence"/>
</dbReference>
<protein>
    <recommendedName>
        <fullName evidence="5">Cytochrome b561 domain-containing protein</fullName>
    </recommendedName>
</protein>
<accession>A0A9W9C040</accession>
<gene>
    <name evidence="3" type="ORF">N0V87_004218</name>
</gene>
<dbReference type="CDD" id="cd09630">
    <property type="entry name" value="CDH_like_cytochrome"/>
    <property type="match status" value="1"/>
</dbReference>
<feature type="compositionally biased region" description="Basic and acidic residues" evidence="1">
    <location>
        <begin position="287"/>
        <end position="302"/>
    </location>
</feature>
<organism evidence="3 4">
    <name type="scientific">Didymella glomerata</name>
    <dbReference type="NCBI Taxonomy" id="749621"/>
    <lineage>
        <taxon>Eukaryota</taxon>
        <taxon>Fungi</taxon>
        <taxon>Dikarya</taxon>
        <taxon>Ascomycota</taxon>
        <taxon>Pezizomycotina</taxon>
        <taxon>Dothideomycetes</taxon>
        <taxon>Pleosporomycetidae</taxon>
        <taxon>Pleosporales</taxon>
        <taxon>Pleosporineae</taxon>
        <taxon>Didymellaceae</taxon>
        <taxon>Didymella</taxon>
    </lineage>
</organism>
<evidence type="ECO:0008006" key="5">
    <source>
        <dbReference type="Google" id="ProtNLM"/>
    </source>
</evidence>
<feature type="transmembrane region" description="Helical" evidence="2">
    <location>
        <begin position="192"/>
        <end position="213"/>
    </location>
</feature>
<feature type="transmembrane region" description="Helical" evidence="2">
    <location>
        <begin position="160"/>
        <end position="180"/>
    </location>
</feature>
<keyword evidence="2" id="KW-1133">Transmembrane helix</keyword>
<reference evidence="3" key="1">
    <citation type="submission" date="2022-10" db="EMBL/GenBank/DDBJ databases">
        <title>Tapping the CABI collections for fungal endophytes: first genome assemblies for Collariella, Neodidymelliopsis, Ascochyta clinopodiicola, Didymella pomorum, Didymosphaeria variabile, Neocosmospora piperis and Neocucurbitaria cava.</title>
        <authorList>
            <person name="Hill R."/>
        </authorList>
    </citation>
    <scope>NUCLEOTIDE SEQUENCE</scope>
    <source>
        <strain evidence="3">IMI 360193</strain>
    </source>
</reference>
<dbReference type="AlphaFoldDB" id="A0A9W9C040"/>
<evidence type="ECO:0000313" key="3">
    <source>
        <dbReference type="EMBL" id="KAJ4338070.1"/>
    </source>
</evidence>
<dbReference type="EMBL" id="JAPEUV010000033">
    <property type="protein sequence ID" value="KAJ4338070.1"/>
    <property type="molecule type" value="Genomic_DNA"/>
</dbReference>
<dbReference type="Gene3D" id="2.60.40.1210">
    <property type="entry name" value="Cellobiose dehydrogenase, cytochrome domain"/>
    <property type="match status" value="1"/>
</dbReference>
<feature type="compositionally biased region" description="Polar residues" evidence="1">
    <location>
        <begin position="273"/>
        <end position="283"/>
    </location>
</feature>
<keyword evidence="2" id="KW-0812">Transmembrane</keyword>
<keyword evidence="4" id="KW-1185">Reference proteome</keyword>
<name>A0A9W9C040_9PLEO</name>